<dbReference type="Proteomes" id="UP000268829">
    <property type="component" value="Unassembled WGS sequence"/>
</dbReference>
<evidence type="ECO:0000313" key="1">
    <source>
        <dbReference type="EMBL" id="RNB56868.1"/>
    </source>
</evidence>
<evidence type="ECO:0000313" key="2">
    <source>
        <dbReference type="Proteomes" id="UP000268829"/>
    </source>
</evidence>
<proteinExistence type="predicted"/>
<dbReference type="InterPro" id="IPR002816">
    <property type="entry name" value="TraB/PrgY/GumN_fam"/>
</dbReference>
<dbReference type="Pfam" id="PF01963">
    <property type="entry name" value="TraB_PrgY_gumN"/>
    <property type="match status" value="1"/>
</dbReference>
<organism evidence="1 2">
    <name type="scientific">Brevibacillus gelatini</name>
    <dbReference type="NCBI Taxonomy" id="1655277"/>
    <lineage>
        <taxon>Bacteria</taxon>
        <taxon>Bacillati</taxon>
        <taxon>Bacillota</taxon>
        <taxon>Bacilli</taxon>
        <taxon>Bacillales</taxon>
        <taxon>Paenibacillaceae</taxon>
        <taxon>Brevibacillus</taxon>
    </lineage>
</organism>
<accession>A0A3M8B0B4</accession>
<dbReference type="PANTHER" id="PTHR40590:SF1">
    <property type="entry name" value="CYTOPLASMIC PROTEIN"/>
    <property type="match status" value="1"/>
</dbReference>
<dbReference type="InterPro" id="IPR047111">
    <property type="entry name" value="YbaP-like"/>
</dbReference>
<dbReference type="CDD" id="cd14789">
    <property type="entry name" value="Tiki"/>
    <property type="match status" value="1"/>
</dbReference>
<protein>
    <submittedName>
        <fullName evidence="1">TraB/GumN family protein</fullName>
    </submittedName>
</protein>
<gene>
    <name evidence="1" type="ORF">EDM57_11115</name>
</gene>
<dbReference type="OrthoDB" id="357294at2"/>
<name>A0A3M8B0B4_9BACL</name>
<dbReference type="PANTHER" id="PTHR40590">
    <property type="entry name" value="CYTOPLASMIC PROTEIN-RELATED"/>
    <property type="match status" value="1"/>
</dbReference>
<keyword evidence="2" id="KW-1185">Reference proteome</keyword>
<sequence>MNKKKRWSKFFRWAGAGVLSLSILLGQVYPVYANTPLSTPSVSPWAVSTLNEGEKYGIFPLKWYQDEAFLQPISADRFAELMKATEKKLDSLGLQKKAAAVSIPQEKVITRETVMTTLYKLLAQYELPAAFELTGQDPLTYLQKKGLVQGTGAGLALQQPATVEQAVVLASRVVEFAYDTAGSGAAGLMWKVTNGKNTLYLLGSVHIGTTDMYPLKKSIRDAFEASDDLWVEADIVGGDMDYMTEKMMYSDGTSLKDHVSAETYSKLQKVLASLGLPENSFDTMKPFAVTLSLPTFGYVSDSAEDREVSLITGIDSYFLTKAMLIDKPIHELEGIKLQTDLLSNVPAEQQEKELNTMLDSILSGEQPLADQGKILRDMQRDWVEGDLEGLTNTLTAYGQFGAGEVNQRLLGERDRNMASKLVQLLEQEGEHTSFIVIGSAHYALEGMVLDQLKEKGYDIQRLN</sequence>
<reference evidence="1 2" key="1">
    <citation type="submission" date="2018-10" db="EMBL/GenBank/DDBJ databases">
        <title>Phylogenomics of Brevibacillus.</title>
        <authorList>
            <person name="Dunlap C."/>
        </authorList>
    </citation>
    <scope>NUCLEOTIDE SEQUENCE [LARGE SCALE GENOMIC DNA]</scope>
    <source>
        <strain evidence="1 2">DSM 100115</strain>
    </source>
</reference>
<comment type="caution">
    <text evidence="1">The sequence shown here is derived from an EMBL/GenBank/DDBJ whole genome shotgun (WGS) entry which is preliminary data.</text>
</comment>
<dbReference type="EMBL" id="RHHS01000027">
    <property type="protein sequence ID" value="RNB56868.1"/>
    <property type="molecule type" value="Genomic_DNA"/>
</dbReference>
<dbReference type="AlphaFoldDB" id="A0A3M8B0B4"/>
<dbReference type="RefSeq" id="WP_122904832.1">
    <property type="nucleotide sequence ID" value="NZ_CP154342.1"/>
</dbReference>